<evidence type="ECO:0000313" key="3">
    <source>
        <dbReference type="Proteomes" id="UP000717585"/>
    </source>
</evidence>
<feature type="region of interest" description="Disordered" evidence="1">
    <location>
        <begin position="61"/>
        <end position="118"/>
    </location>
</feature>
<organism evidence="2 3">
    <name type="scientific">Carpediemonas membranifera</name>
    <dbReference type="NCBI Taxonomy" id="201153"/>
    <lineage>
        <taxon>Eukaryota</taxon>
        <taxon>Metamonada</taxon>
        <taxon>Carpediemonas-like organisms</taxon>
        <taxon>Carpediemonas</taxon>
    </lineage>
</organism>
<gene>
    <name evidence="2" type="ORF">J8273_8236</name>
</gene>
<accession>A0A8J6APP0</accession>
<dbReference type="Proteomes" id="UP000717585">
    <property type="component" value="Unassembled WGS sequence"/>
</dbReference>
<keyword evidence="3" id="KW-1185">Reference proteome</keyword>
<dbReference type="EMBL" id="JAHDYR010000066">
    <property type="protein sequence ID" value="KAG9390196.1"/>
    <property type="molecule type" value="Genomic_DNA"/>
</dbReference>
<reference evidence="2" key="1">
    <citation type="submission" date="2021-05" db="EMBL/GenBank/DDBJ databases">
        <title>A free-living protist that lacks canonical eukaryotic 1 DNA replication and segregation systems.</title>
        <authorList>
            <person name="Salas-Leiva D.E."/>
            <person name="Tromer E.C."/>
            <person name="Curtis B.A."/>
            <person name="Jerlstrom-Hultqvist J."/>
            <person name="Kolisko M."/>
            <person name="Yi Z."/>
            <person name="Salas-Leiva J.S."/>
            <person name="Gallot-Lavallee L."/>
            <person name="Kops G.J.P.L."/>
            <person name="Archibald J.M."/>
            <person name="Simpson A.G.B."/>
            <person name="Roger A.J."/>
        </authorList>
    </citation>
    <scope>NUCLEOTIDE SEQUENCE</scope>
    <source>
        <strain evidence="2">BICM</strain>
    </source>
</reference>
<sequence length="118" mass="13149">MTASITCTGNELMDDGALNLLLDDVLKRAPYNPAQKKSDERLAHITAQSVRPPRLSIGAVPEKREEPRLKAAQLKNEIRKAKAAEKEKERNAEAPVETKRVPEASGKLALGKKRRNRR</sequence>
<proteinExistence type="predicted"/>
<protein>
    <submittedName>
        <fullName evidence="2">Uncharacterized protein</fullName>
    </submittedName>
</protein>
<dbReference type="AlphaFoldDB" id="A0A8J6APP0"/>
<evidence type="ECO:0000313" key="2">
    <source>
        <dbReference type="EMBL" id="KAG9390196.1"/>
    </source>
</evidence>
<evidence type="ECO:0000256" key="1">
    <source>
        <dbReference type="SAM" id="MobiDB-lite"/>
    </source>
</evidence>
<feature type="compositionally biased region" description="Basic and acidic residues" evidence="1">
    <location>
        <begin position="76"/>
        <end position="102"/>
    </location>
</feature>
<comment type="caution">
    <text evidence="2">The sequence shown here is derived from an EMBL/GenBank/DDBJ whole genome shotgun (WGS) entry which is preliminary data.</text>
</comment>
<name>A0A8J6APP0_9EUKA</name>